<dbReference type="InterPro" id="IPR003609">
    <property type="entry name" value="Pan_app"/>
</dbReference>
<keyword evidence="2" id="KW-0472">Membrane</keyword>
<feature type="compositionally biased region" description="Low complexity" evidence="1">
    <location>
        <begin position="306"/>
        <end position="337"/>
    </location>
</feature>
<feature type="domain" description="Apple" evidence="3">
    <location>
        <begin position="5"/>
        <end position="92"/>
    </location>
</feature>
<keyword evidence="5" id="KW-1185">Reference proteome</keyword>
<dbReference type="PROSITE" id="PS50948">
    <property type="entry name" value="PAN"/>
    <property type="match status" value="1"/>
</dbReference>
<evidence type="ECO:0000256" key="1">
    <source>
        <dbReference type="SAM" id="MobiDB-lite"/>
    </source>
</evidence>
<proteinExistence type="predicted"/>
<sequence length="433" mass="46155">MPSDCPSNTYTTQNGYQFTTYCGIDLLAAEVGSEVETSMTDCMEHCSWFQPACYGITYYTQNRTCSYKAAGVNSTMLSTSKDDNTNVNSAIANLTQMVSLDITCPYQNNSIIDTSDGMPFQILCDTDMTGYGDYFPWGFSYTPHTDTMIECMELCSHAHPLCLGISWNPSLVDGYGNCYLKSSQNGVPEPVIGGSTHSGLVKLPVIDACSSISKQQQISSNDKVFNVTCFEGRVGSSNITSVYSANITGCVDQCATYTGPDSCLAVFYDNSFADGFDNCYLLNATGSETAPLNATYAELVSGHNATSTPAPSSSEPSSSEPSSSAPSLSTSSSSTPSSSPPPSPTSSGSDNHSSSSKAWVAGPVLSVIAAGAILALGFFWLRKRAGQKQDTIKLAHVESIPPLVKASEVIEMPPHYVLEMEGSNPISRRELEN</sequence>
<protein>
    <recommendedName>
        <fullName evidence="3">Apple domain-containing protein</fullName>
    </recommendedName>
</protein>
<keyword evidence="2" id="KW-1133">Transmembrane helix</keyword>
<dbReference type="AlphaFoldDB" id="A0A0U1LQB1"/>
<feature type="compositionally biased region" description="Low complexity" evidence="1">
    <location>
        <begin position="345"/>
        <end position="355"/>
    </location>
</feature>
<keyword evidence="2" id="KW-0812">Transmembrane</keyword>
<evidence type="ECO:0000313" key="5">
    <source>
        <dbReference type="Proteomes" id="UP000054383"/>
    </source>
</evidence>
<dbReference type="STRING" id="28573.A0A0U1LQB1"/>
<dbReference type="Proteomes" id="UP000054383">
    <property type="component" value="Unassembled WGS sequence"/>
</dbReference>
<reference evidence="4 5" key="1">
    <citation type="submission" date="2015-04" db="EMBL/GenBank/DDBJ databases">
        <authorList>
            <person name="Syromyatnikov M.Y."/>
            <person name="Popov V.N."/>
        </authorList>
    </citation>
    <scope>NUCLEOTIDE SEQUENCE [LARGE SCALE GENOMIC DNA]</scope>
    <source>
        <strain evidence="4">WF-38-12</strain>
    </source>
</reference>
<evidence type="ECO:0000256" key="2">
    <source>
        <dbReference type="SAM" id="Phobius"/>
    </source>
</evidence>
<dbReference type="EMBL" id="CVMT01000002">
    <property type="protein sequence ID" value="CRG85544.1"/>
    <property type="molecule type" value="Genomic_DNA"/>
</dbReference>
<evidence type="ECO:0000313" key="4">
    <source>
        <dbReference type="EMBL" id="CRG85544.1"/>
    </source>
</evidence>
<dbReference type="OrthoDB" id="4224298at2759"/>
<accession>A0A0U1LQB1</accession>
<name>A0A0U1LQB1_TALIS</name>
<organism evidence="4 5">
    <name type="scientific">Talaromyces islandicus</name>
    <name type="common">Penicillium islandicum</name>
    <dbReference type="NCBI Taxonomy" id="28573"/>
    <lineage>
        <taxon>Eukaryota</taxon>
        <taxon>Fungi</taxon>
        <taxon>Dikarya</taxon>
        <taxon>Ascomycota</taxon>
        <taxon>Pezizomycotina</taxon>
        <taxon>Eurotiomycetes</taxon>
        <taxon>Eurotiomycetidae</taxon>
        <taxon>Eurotiales</taxon>
        <taxon>Trichocomaceae</taxon>
        <taxon>Talaromyces</taxon>
        <taxon>Talaromyces sect. Islandici</taxon>
    </lineage>
</organism>
<evidence type="ECO:0000259" key="3">
    <source>
        <dbReference type="PROSITE" id="PS50948"/>
    </source>
</evidence>
<feature type="region of interest" description="Disordered" evidence="1">
    <location>
        <begin position="303"/>
        <end position="355"/>
    </location>
</feature>
<dbReference type="SMART" id="SM00473">
    <property type="entry name" value="PAN_AP"/>
    <property type="match status" value="3"/>
</dbReference>
<feature type="transmembrane region" description="Helical" evidence="2">
    <location>
        <begin position="359"/>
        <end position="381"/>
    </location>
</feature>
<gene>
    <name evidence="4" type="ORF">PISL3812_02595</name>
</gene>